<organism evidence="2 3">
    <name type="scientific">Streptomyces gamaensis</name>
    <dbReference type="NCBI Taxonomy" id="1763542"/>
    <lineage>
        <taxon>Bacteria</taxon>
        <taxon>Bacillati</taxon>
        <taxon>Actinomycetota</taxon>
        <taxon>Actinomycetes</taxon>
        <taxon>Kitasatosporales</taxon>
        <taxon>Streptomycetaceae</taxon>
        <taxon>Streptomyces</taxon>
    </lineage>
</organism>
<sequence length="372" mass="39613">MTAGKSVLLEQRPALRAEVLLSAALRRGTAMVHLVKDPGSGQSFEVGVKEHFLMSRLDGSRTLAGIGEEYARHFGRRLGEANWRQLLGLLGERGLLEGADPPTREPEQRPRATFVRGTLRLSADPARTVDRLHRAVGFVFSAPCAVPLVLLTLAMEATVALRPAEFASGAGELLRQPVLLLGALTLLWVSTALHELAHGVVARRFGGSVTEIGLHWRLPVVFMYCKVDNYPYLPTRWAKVATAGAGMFANLVFLLPFALARSLLPDGAQARGPLAGLLLLGSVLALTNLVPVPPLDGYKALSHALGMTDYAAQSRRFLRLLCARAVGHGPGAAGYPRGARIAYAAYGLGVTALACGAVVGLAVLAHHLLTRG</sequence>
<keyword evidence="1" id="KW-0812">Transmembrane</keyword>
<evidence type="ECO:0000313" key="3">
    <source>
        <dbReference type="Proteomes" id="UP001596083"/>
    </source>
</evidence>
<dbReference type="Proteomes" id="UP001596083">
    <property type="component" value="Unassembled WGS sequence"/>
</dbReference>
<reference evidence="3" key="1">
    <citation type="journal article" date="2019" name="Int. J. Syst. Evol. Microbiol.">
        <title>The Global Catalogue of Microorganisms (GCM) 10K type strain sequencing project: providing services to taxonomists for standard genome sequencing and annotation.</title>
        <authorList>
            <consortium name="The Broad Institute Genomics Platform"/>
            <consortium name="The Broad Institute Genome Sequencing Center for Infectious Disease"/>
            <person name="Wu L."/>
            <person name="Ma J."/>
        </authorList>
    </citation>
    <scope>NUCLEOTIDE SEQUENCE [LARGE SCALE GENOMIC DNA]</scope>
    <source>
        <strain evidence="3">CGMCC 4.7304</strain>
    </source>
</reference>
<feature type="transmembrane region" description="Helical" evidence="1">
    <location>
        <begin position="174"/>
        <end position="193"/>
    </location>
</feature>
<feature type="transmembrane region" description="Helical" evidence="1">
    <location>
        <begin position="343"/>
        <end position="369"/>
    </location>
</feature>
<evidence type="ECO:0000256" key="1">
    <source>
        <dbReference type="SAM" id="Phobius"/>
    </source>
</evidence>
<protein>
    <submittedName>
        <fullName evidence="2">Peptidase M50</fullName>
    </submittedName>
</protein>
<name>A0ABW0YZ61_9ACTN</name>
<dbReference type="EMBL" id="JBHSPB010000005">
    <property type="protein sequence ID" value="MFC5720529.1"/>
    <property type="molecule type" value="Genomic_DNA"/>
</dbReference>
<comment type="caution">
    <text evidence="2">The sequence shown here is derived from an EMBL/GenBank/DDBJ whole genome shotgun (WGS) entry which is preliminary data.</text>
</comment>
<accession>A0ABW0YZ61</accession>
<feature type="transmembrane region" description="Helical" evidence="1">
    <location>
        <begin position="135"/>
        <end position="154"/>
    </location>
</feature>
<keyword evidence="1" id="KW-1133">Transmembrane helix</keyword>
<dbReference type="RefSeq" id="WP_390315677.1">
    <property type="nucleotide sequence ID" value="NZ_JBHSPB010000005.1"/>
</dbReference>
<keyword evidence="3" id="KW-1185">Reference proteome</keyword>
<keyword evidence="1" id="KW-0472">Membrane</keyword>
<evidence type="ECO:0000313" key="2">
    <source>
        <dbReference type="EMBL" id="MFC5720529.1"/>
    </source>
</evidence>
<dbReference type="CDD" id="cd05709">
    <property type="entry name" value="S2P-M50"/>
    <property type="match status" value="1"/>
</dbReference>
<feature type="transmembrane region" description="Helical" evidence="1">
    <location>
        <begin position="272"/>
        <end position="292"/>
    </location>
</feature>
<gene>
    <name evidence="2" type="ORF">ACFP1Z_10190</name>
</gene>
<feature type="transmembrane region" description="Helical" evidence="1">
    <location>
        <begin position="236"/>
        <end position="260"/>
    </location>
</feature>
<proteinExistence type="predicted"/>